<dbReference type="Pfam" id="PF09648">
    <property type="entry name" value="YycI"/>
    <property type="match status" value="1"/>
</dbReference>
<feature type="domain" description="Regulatory protein YycH-like" evidence="2">
    <location>
        <begin position="40"/>
        <end position="253"/>
    </location>
</feature>
<keyword evidence="1" id="KW-1133">Transmembrane helix</keyword>
<dbReference type="GO" id="GO:0016020">
    <property type="term" value="C:membrane"/>
    <property type="evidence" value="ECO:0007669"/>
    <property type="project" value="InterPro"/>
</dbReference>
<accession>A0A1C0YB96</accession>
<dbReference type="RefSeq" id="WP_066466487.1">
    <property type="nucleotide sequence ID" value="NZ_MATO01000078.1"/>
</dbReference>
<feature type="transmembrane region" description="Helical" evidence="1">
    <location>
        <begin position="6"/>
        <end position="25"/>
    </location>
</feature>
<name>A0A1C0YB96_9BACL</name>
<keyword evidence="4" id="KW-1185">Reference proteome</keyword>
<evidence type="ECO:0000256" key="1">
    <source>
        <dbReference type="SAM" id="Phobius"/>
    </source>
</evidence>
<evidence type="ECO:0000313" key="3">
    <source>
        <dbReference type="EMBL" id="OCS84414.1"/>
    </source>
</evidence>
<dbReference type="OrthoDB" id="2388036at2"/>
<keyword evidence="1" id="KW-0472">Membrane</keyword>
<gene>
    <name evidence="3" type="ORF">A6K76_03225</name>
</gene>
<comment type="caution">
    <text evidence="3">The sequence shown here is derived from an EMBL/GenBank/DDBJ whole genome shotgun (WGS) entry which is preliminary data.</text>
</comment>
<proteinExistence type="predicted"/>
<dbReference type="Gene3D" id="2.40.128.690">
    <property type="entry name" value="YycH protein, domain 3-like"/>
    <property type="match status" value="1"/>
</dbReference>
<dbReference type="InterPro" id="IPR018604">
    <property type="entry name" value="YycI-like"/>
</dbReference>
<protein>
    <recommendedName>
        <fullName evidence="2">Regulatory protein YycH-like domain-containing protein</fullName>
    </recommendedName>
</protein>
<dbReference type="EMBL" id="MATO01000078">
    <property type="protein sequence ID" value="OCS84414.1"/>
    <property type="molecule type" value="Genomic_DNA"/>
</dbReference>
<sequence>MDWSKTQTVFIIIFLVLNVALYGLYKERMSGTEDLDVIADKSIELRLKEDEITVKKLPNIKEGDLYISGKPHAFKKRELNMSNQNFYIEEDGYTLISSLKQPITLEEVSERTLKEFAARYVYRGNDYVLGEIDEDEQRAIFFQKTSERPIYYDEHAMLTIEWNKDNLVRSYTMTMLSEMEPFEHQAPLIEPIAIIEKLYLQKLLEPKDQIQNVNIGYTFMSELSQREVFVATWEIRVKNDSLKTEESFFVNAVDGTILTVLSNEEEEEE</sequence>
<dbReference type="Proteomes" id="UP000093482">
    <property type="component" value="Unassembled WGS sequence"/>
</dbReference>
<dbReference type="AlphaFoldDB" id="A0A1C0YB96"/>
<keyword evidence="1" id="KW-0812">Transmembrane</keyword>
<reference evidence="3 4" key="1">
    <citation type="submission" date="2016-07" db="EMBL/GenBank/DDBJ databases">
        <title>Caryophanon latum genome sequencing.</title>
        <authorList>
            <person name="Verma A."/>
            <person name="Pal Y."/>
            <person name="Krishnamurthi S."/>
        </authorList>
    </citation>
    <scope>NUCLEOTIDE SEQUENCE [LARGE SCALE GENOMIC DNA]</scope>
    <source>
        <strain evidence="3 4">DSM 14151</strain>
    </source>
</reference>
<organism evidence="3 4">
    <name type="scientific">Caryophanon latum</name>
    <dbReference type="NCBI Taxonomy" id="33977"/>
    <lineage>
        <taxon>Bacteria</taxon>
        <taxon>Bacillati</taxon>
        <taxon>Bacillota</taxon>
        <taxon>Bacilli</taxon>
        <taxon>Bacillales</taxon>
        <taxon>Caryophanaceae</taxon>
        <taxon>Caryophanon</taxon>
    </lineage>
</organism>
<evidence type="ECO:0000259" key="2">
    <source>
        <dbReference type="Pfam" id="PF09648"/>
    </source>
</evidence>
<evidence type="ECO:0000313" key="4">
    <source>
        <dbReference type="Proteomes" id="UP000093482"/>
    </source>
</evidence>